<dbReference type="AlphaFoldDB" id="A0A2H3JKG0"/>
<sequence length="174" mass="18352">MSNSSIGPALAGRNGWTGRGASDCHPSCLWDQQIVEGPVASGERRMPAEAPPPDLRTPASVVDSDKSRTLCGPGRGMGGVVLFRSHFHSTRHPRGGRVCGPWAYRKKRARGGGAPRLPPIGGALSDRLVCAMGSRERAGGRRRVASRKLKLHEVVRAVRLGMNFGGPSVGTVAA</sequence>
<dbReference type="Proteomes" id="UP000218811">
    <property type="component" value="Unassembled WGS sequence"/>
</dbReference>
<protein>
    <submittedName>
        <fullName evidence="2">Uncharacterized protein</fullName>
    </submittedName>
</protein>
<accession>A0A2H3JKG0</accession>
<organism evidence="2 3">
    <name type="scientific">Wolfiporia cocos (strain MD-104)</name>
    <name type="common">Brown rot fungus</name>
    <dbReference type="NCBI Taxonomy" id="742152"/>
    <lineage>
        <taxon>Eukaryota</taxon>
        <taxon>Fungi</taxon>
        <taxon>Dikarya</taxon>
        <taxon>Basidiomycota</taxon>
        <taxon>Agaricomycotina</taxon>
        <taxon>Agaricomycetes</taxon>
        <taxon>Polyporales</taxon>
        <taxon>Phaeolaceae</taxon>
        <taxon>Wolfiporia</taxon>
    </lineage>
</organism>
<reference evidence="2 3" key="1">
    <citation type="journal article" date="2012" name="Science">
        <title>The Paleozoic origin of enzymatic lignin decomposition reconstructed from 31 fungal genomes.</title>
        <authorList>
            <person name="Floudas D."/>
            <person name="Binder M."/>
            <person name="Riley R."/>
            <person name="Barry K."/>
            <person name="Blanchette R.A."/>
            <person name="Henrissat B."/>
            <person name="Martinez A.T."/>
            <person name="Otillar R."/>
            <person name="Spatafora J.W."/>
            <person name="Yadav J.S."/>
            <person name="Aerts A."/>
            <person name="Benoit I."/>
            <person name="Boyd A."/>
            <person name="Carlson A."/>
            <person name="Copeland A."/>
            <person name="Coutinho P.M."/>
            <person name="de Vries R.P."/>
            <person name="Ferreira P."/>
            <person name="Findley K."/>
            <person name="Foster B."/>
            <person name="Gaskell J."/>
            <person name="Glotzer D."/>
            <person name="Gorecki P."/>
            <person name="Heitman J."/>
            <person name="Hesse C."/>
            <person name="Hori C."/>
            <person name="Igarashi K."/>
            <person name="Jurgens J.A."/>
            <person name="Kallen N."/>
            <person name="Kersten P."/>
            <person name="Kohler A."/>
            <person name="Kuees U."/>
            <person name="Kumar T.K.A."/>
            <person name="Kuo A."/>
            <person name="LaButti K."/>
            <person name="Larrondo L.F."/>
            <person name="Lindquist E."/>
            <person name="Ling A."/>
            <person name="Lombard V."/>
            <person name="Lucas S."/>
            <person name="Lundell T."/>
            <person name="Martin R."/>
            <person name="McLaughlin D.J."/>
            <person name="Morgenstern I."/>
            <person name="Morin E."/>
            <person name="Murat C."/>
            <person name="Nagy L.G."/>
            <person name="Nolan M."/>
            <person name="Ohm R.A."/>
            <person name="Patyshakuliyeva A."/>
            <person name="Rokas A."/>
            <person name="Ruiz-Duenas F.J."/>
            <person name="Sabat G."/>
            <person name="Salamov A."/>
            <person name="Samejima M."/>
            <person name="Schmutz J."/>
            <person name="Slot J.C."/>
            <person name="St John F."/>
            <person name="Stenlid J."/>
            <person name="Sun H."/>
            <person name="Sun S."/>
            <person name="Syed K."/>
            <person name="Tsang A."/>
            <person name="Wiebenga A."/>
            <person name="Young D."/>
            <person name="Pisabarro A."/>
            <person name="Eastwood D.C."/>
            <person name="Martin F."/>
            <person name="Cullen D."/>
            <person name="Grigoriev I.V."/>
            <person name="Hibbett D.S."/>
        </authorList>
    </citation>
    <scope>NUCLEOTIDE SEQUENCE [LARGE SCALE GENOMIC DNA]</scope>
    <source>
        <strain evidence="2 3">MD-104</strain>
    </source>
</reference>
<keyword evidence="3" id="KW-1185">Reference proteome</keyword>
<proteinExistence type="predicted"/>
<evidence type="ECO:0000313" key="3">
    <source>
        <dbReference type="Proteomes" id="UP000218811"/>
    </source>
</evidence>
<dbReference type="EMBL" id="KB467876">
    <property type="protein sequence ID" value="PCH36487.1"/>
    <property type="molecule type" value="Genomic_DNA"/>
</dbReference>
<evidence type="ECO:0000256" key="1">
    <source>
        <dbReference type="SAM" id="MobiDB-lite"/>
    </source>
</evidence>
<evidence type="ECO:0000313" key="2">
    <source>
        <dbReference type="EMBL" id="PCH36487.1"/>
    </source>
</evidence>
<gene>
    <name evidence="2" type="ORF">WOLCODRAFT_20571</name>
</gene>
<feature type="region of interest" description="Disordered" evidence="1">
    <location>
        <begin position="41"/>
        <end position="65"/>
    </location>
</feature>
<name>A0A2H3JKG0_WOLCO</name>